<evidence type="ECO:0008006" key="4">
    <source>
        <dbReference type="Google" id="ProtNLM"/>
    </source>
</evidence>
<keyword evidence="3" id="KW-1185">Reference proteome</keyword>
<dbReference type="PANTHER" id="PTHR28047">
    <property type="entry name" value="PROTEIN DCG1"/>
    <property type="match status" value="1"/>
</dbReference>
<dbReference type="Proteomes" id="UP000446866">
    <property type="component" value="Unassembled WGS sequence"/>
</dbReference>
<dbReference type="Gene3D" id="3.40.50.12500">
    <property type="match status" value="1"/>
</dbReference>
<dbReference type="InterPro" id="IPR053714">
    <property type="entry name" value="Iso_Racemase_Enz_sf"/>
</dbReference>
<dbReference type="EMBL" id="QXWK01000004">
    <property type="protein sequence ID" value="NBH60716.1"/>
    <property type="molecule type" value="Genomic_DNA"/>
</dbReference>
<dbReference type="GO" id="GO:0047661">
    <property type="term" value="F:amino-acid racemase activity"/>
    <property type="evidence" value="ECO:0007669"/>
    <property type="project" value="InterPro"/>
</dbReference>
<dbReference type="InterPro" id="IPR015942">
    <property type="entry name" value="Asp/Glu/hydantoin_racemase"/>
</dbReference>
<reference evidence="2 3" key="1">
    <citation type="submission" date="2018-08" db="EMBL/GenBank/DDBJ databases">
        <title>Murine metabolic-syndrome-specific gut microbial biobank.</title>
        <authorList>
            <person name="Liu C."/>
        </authorList>
    </citation>
    <scope>NUCLEOTIDE SEQUENCE [LARGE SCALE GENOMIC DNA]</scope>
    <source>
        <strain evidence="2 3">28</strain>
    </source>
</reference>
<comment type="similarity">
    <text evidence="1">Belongs to the HyuE racemase family.</text>
</comment>
<name>A0A845QGZ9_9FIRM</name>
<organism evidence="2 3">
    <name type="scientific">Anaerotruncus colihominis</name>
    <dbReference type="NCBI Taxonomy" id="169435"/>
    <lineage>
        <taxon>Bacteria</taxon>
        <taxon>Bacillati</taxon>
        <taxon>Bacillota</taxon>
        <taxon>Clostridia</taxon>
        <taxon>Eubacteriales</taxon>
        <taxon>Oscillospiraceae</taxon>
        <taxon>Anaerotruncus</taxon>
    </lineage>
</organism>
<gene>
    <name evidence="2" type="ORF">D0435_03380</name>
</gene>
<accession>A0A845QGZ9</accession>
<dbReference type="PANTHER" id="PTHR28047:SF5">
    <property type="entry name" value="PROTEIN DCG1"/>
    <property type="match status" value="1"/>
</dbReference>
<evidence type="ECO:0000313" key="3">
    <source>
        <dbReference type="Proteomes" id="UP000446866"/>
    </source>
</evidence>
<dbReference type="AlphaFoldDB" id="A0A845QGZ9"/>
<dbReference type="RefSeq" id="WP_160201014.1">
    <property type="nucleotide sequence ID" value="NZ_QXWK01000004.1"/>
</dbReference>
<sequence>MKLLFLIPVTAEYENKKTDILSYLQPYLHPDTVIEFAQIPQGYTSIESDLQDIYNGWQTVNLVKTLSKYYDGIYVNCFDDPGVSACRELAITPVIGPYQAAIHSALILADKIGIITTDTAGIIHEERKAKQIGMLDHIASIIPVDLEVNDIREQADFLIDRLLSICKKMSDDYGIKAVCLGCTGMFYIANTLNARLKEEHINITVIEPMANAIKFLETMVMLGYDNSVSISPQIASAKILRL</sequence>
<proteinExistence type="inferred from homology"/>
<comment type="caution">
    <text evidence="2">The sequence shown here is derived from an EMBL/GenBank/DDBJ whole genome shotgun (WGS) entry which is preliminary data.</text>
</comment>
<dbReference type="InterPro" id="IPR052186">
    <property type="entry name" value="Hydantoin_racemase-like"/>
</dbReference>
<dbReference type="Pfam" id="PF01177">
    <property type="entry name" value="Asp_Glu_race"/>
    <property type="match status" value="1"/>
</dbReference>
<protein>
    <recommendedName>
        <fullName evidence="4">Hydantoin racemase</fullName>
    </recommendedName>
</protein>
<evidence type="ECO:0000313" key="2">
    <source>
        <dbReference type="EMBL" id="NBH60716.1"/>
    </source>
</evidence>
<evidence type="ECO:0000256" key="1">
    <source>
        <dbReference type="ARBA" id="ARBA00038414"/>
    </source>
</evidence>